<dbReference type="OrthoDB" id="366966at2759"/>
<name>A0A2H6KJP2_9APIC</name>
<comment type="caution">
    <text evidence="1">The sequence shown here is derived from an EMBL/GenBank/DDBJ whole genome shotgun (WGS) entry which is preliminary data.</text>
</comment>
<reference evidence="1 2" key="1">
    <citation type="journal article" date="2017" name="BMC Genomics">
        <title>Whole-genome assembly of Babesia ovata and comparative genomics between closely related pathogens.</title>
        <authorList>
            <person name="Yamagishi J."/>
            <person name="Asada M."/>
            <person name="Hakimi H."/>
            <person name="Tanaka T.Q."/>
            <person name="Sugimoto C."/>
            <person name="Kawazu S."/>
        </authorList>
    </citation>
    <scope>NUCLEOTIDE SEQUENCE [LARGE SCALE GENOMIC DNA]</scope>
    <source>
        <strain evidence="1 2">Miyake</strain>
    </source>
</reference>
<protein>
    <recommendedName>
        <fullName evidence="3">C3H1-type domain-containing protein</fullName>
    </recommendedName>
</protein>
<gene>
    <name evidence="1" type="ORF">BOVATA_047080</name>
</gene>
<dbReference type="VEuPathDB" id="PiroplasmaDB:BOVATA_047080"/>
<dbReference type="RefSeq" id="XP_028869458.1">
    <property type="nucleotide sequence ID" value="XM_029013625.1"/>
</dbReference>
<evidence type="ECO:0000313" key="2">
    <source>
        <dbReference type="Proteomes" id="UP000236319"/>
    </source>
</evidence>
<dbReference type="Proteomes" id="UP000236319">
    <property type="component" value="Unassembled WGS sequence"/>
</dbReference>
<accession>A0A2H6KJP2</accession>
<evidence type="ECO:0000313" key="1">
    <source>
        <dbReference type="EMBL" id="GBE63215.1"/>
    </source>
</evidence>
<keyword evidence="2" id="KW-1185">Reference proteome</keyword>
<organism evidence="1 2">
    <name type="scientific">Babesia ovata</name>
    <dbReference type="NCBI Taxonomy" id="189622"/>
    <lineage>
        <taxon>Eukaryota</taxon>
        <taxon>Sar</taxon>
        <taxon>Alveolata</taxon>
        <taxon>Apicomplexa</taxon>
        <taxon>Aconoidasida</taxon>
        <taxon>Piroplasmida</taxon>
        <taxon>Babesiidae</taxon>
        <taxon>Babesia</taxon>
    </lineage>
</organism>
<sequence>MAFLHSVLKDVHDKQPYKVGKDYLNENVVKLLNGKLCLGHNGFKRVIETVAQGVGEYNKEVEGSNESVKTIITGMQRNMESLQTQVSEILNDNLVAGDPELKKAKRNVDLVLRECKLHAETFLAHIGSAQNKILDFNNDCKTSVINSKNNIWYAASRLRSLSDKELRHFTATKSSIVGALEFLKSAVDKKIRVKVTALVEQLKGAVSDILRQLNNIYHQLETYVHEMENLLEEADMIFKSTMHDVNAIIMQEPGKNIREIIDGKAGQLKSYGEWLGKYIEDVTRLTGHVRVEVNGLEDKLKEDLGMLRSKIKAAVTEYAKDYVTKVHNEVKLIKGKSKDQGLQGFVEHVKDTYAANFKEPSTFGGVVQRWIDEILKSDVVVKESMKLYVGSNDDDKFNDKWDRGTNTISTDHTGSVATLITNQLRGDVITQAVDAAKRLAQRAENTIQKNLDYVQSVCEQFAKQLDKKFKKAEDIVADQTYKGIGAVAKTIADQVDTVFLKGPEHKKDGYDNHFLTTAIEATLAALTHVARQFADELKSLTGTNAEEIKKVDDAYGKAGELDGELGAALRSTAGTYNIDHSVSIKDPIHEKFSGKVEEQFKKTHSGVVGDGKDINLAQAATQYNTYKTSKVDDAVTNAINKAKEITVNDANAELTDFSQKIKDNLNVLLEAFSHTGIAVNDRLERLKTLLYNVEVTINNKDQKGMNEIKNELKRLYKTLLDGPARDAQNFLKNAEHLRDSTINKLNEDVTQQVNETILYLTTRARRNYVTSVKALLKAFAAKATQELQALPAAIEEDLRIGFKGFMRKVQGEFNGNETSDVNIKRLQNGYDLQSLCNGFERFYAPLHTYLLAEVKRLHKEECEKNQKTTTEEAHYSDKLTAIYSALTALTSHIHSTNRYDYQLPSKLTAVQSAINALTPNGFSNPNTAILDGLTEGLRKFVEQLNKAYISRYDGATAIKEWEADGPKKEDGSDNKILTQDGRNGAKVFLTCVRTLFNELYNVYYHGGHKWRSQEIQGKGNETKYKEFLHNSGYDVVNLITKDNTGWNVSIRLAKAFKKHQEFSEYPDKFNSVNDCMDHFSKHQGLLSRLFDHLEQYYQKQYNLPSAELPAALHPRMSDTIQSPLKPSHLIDALGRSCAYAQDSLIAILGHGHEGGRYAVEFNTNTDNLDYPSSPAKCFDLLLEISSRVYNQMRFLYSQCQNGPSRGGWADCWYGRGVAGSSWNCNTLQCPDQPYNQIGEQKHNQTCSQKCNQTVECGLKSPLQSFLEDGLQGFLPHTLTKLGCGVECSVGKHRGLPCKTPMGFGDICVTASHTKNGEFLKKVLHSFCGQEKSHLSKFCGIVNCLMQRPPQTLGDMFAFYYGYLENWEGGDKGKDTLSKKHKHDAFEKAVKEACFGSTFEFNLISIFESTRHSGKHITHEKGDLFRIVQCPYSLEDTCGFF</sequence>
<dbReference type="GeneID" id="39876985"/>
<dbReference type="EMBL" id="BDSA01000023">
    <property type="protein sequence ID" value="GBE63215.1"/>
    <property type="molecule type" value="Genomic_DNA"/>
</dbReference>
<evidence type="ECO:0008006" key="3">
    <source>
        <dbReference type="Google" id="ProtNLM"/>
    </source>
</evidence>
<proteinExistence type="predicted"/>